<dbReference type="SUPFAM" id="SSF52540">
    <property type="entry name" value="P-loop containing nucleoside triphosphate hydrolases"/>
    <property type="match status" value="1"/>
</dbReference>
<dbReference type="AlphaFoldDB" id="A0A061QZL7"/>
<comment type="similarity">
    <text evidence="1">Belongs to the AFG1 ATPase family.</text>
</comment>
<protein>
    <submittedName>
        <fullName evidence="4">Afg1-like atpase family protein</fullName>
    </submittedName>
</protein>
<dbReference type="GO" id="GO:0005739">
    <property type="term" value="C:mitochondrion"/>
    <property type="evidence" value="ECO:0007669"/>
    <property type="project" value="TreeGrafter"/>
</dbReference>
<dbReference type="Gene3D" id="3.40.50.300">
    <property type="entry name" value="P-loop containing nucleotide triphosphate hydrolases"/>
    <property type="match status" value="1"/>
</dbReference>
<accession>A0A061QZL7</accession>
<evidence type="ECO:0000256" key="2">
    <source>
        <dbReference type="ARBA" id="ARBA00022741"/>
    </source>
</evidence>
<dbReference type="Pfam" id="PF03969">
    <property type="entry name" value="AFG1_ATPase"/>
    <property type="match status" value="1"/>
</dbReference>
<gene>
    <name evidence="4" type="ORF">TSPGSL018_16741</name>
</gene>
<proteinExistence type="inferred from homology"/>
<organism evidence="4">
    <name type="scientific">Tetraselmis sp. GSL018</name>
    <dbReference type="NCBI Taxonomy" id="582737"/>
    <lineage>
        <taxon>Eukaryota</taxon>
        <taxon>Viridiplantae</taxon>
        <taxon>Chlorophyta</taxon>
        <taxon>core chlorophytes</taxon>
        <taxon>Chlorodendrophyceae</taxon>
        <taxon>Chlorodendrales</taxon>
        <taxon>Chlorodendraceae</taxon>
        <taxon>Tetraselmis</taxon>
    </lineage>
</organism>
<evidence type="ECO:0000313" key="4">
    <source>
        <dbReference type="EMBL" id="JAC65128.1"/>
    </source>
</evidence>
<name>A0A061QZL7_9CHLO</name>
<reference evidence="4" key="1">
    <citation type="submission" date="2014-05" db="EMBL/GenBank/DDBJ databases">
        <title>The transcriptome of the halophilic microalga Tetraselmis sp. GSL018 isolated from the Great Salt Lake, Utah.</title>
        <authorList>
            <person name="Jinkerson R.E."/>
            <person name="D'Adamo S."/>
            <person name="Posewitz M.C."/>
        </authorList>
    </citation>
    <scope>NUCLEOTIDE SEQUENCE</scope>
    <source>
        <strain evidence="4">GSL018</strain>
    </source>
</reference>
<keyword evidence="2" id="KW-0547">Nucleotide-binding</keyword>
<keyword evidence="3" id="KW-0067">ATP-binding</keyword>
<dbReference type="PANTHER" id="PTHR12169:SF6">
    <property type="entry name" value="AFG1-LIKE ATPASE"/>
    <property type="match status" value="1"/>
</dbReference>
<dbReference type="PANTHER" id="PTHR12169">
    <property type="entry name" value="ATPASE N2B"/>
    <property type="match status" value="1"/>
</dbReference>
<dbReference type="GO" id="GO:0016887">
    <property type="term" value="F:ATP hydrolysis activity"/>
    <property type="evidence" value="ECO:0007669"/>
    <property type="project" value="InterPro"/>
</dbReference>
<dbReference type="EMBL" id="GBEZ01021637">
    <property type="protein sequence ID" value="JAC65128.1"/>
    <property type="molecule type" value="Transcribed_RNA"/>
</dbReference>
<dbReference type="InterPro" id="IPR005654">
    <property type="entry name" value="ATPase_AFG1-like"/>
</dbReference>
<evidence type="ECO:0000256" key="3">
    <source>
        <dbReference type="ARBA" id="ARBA00022840"/>
    </source>
</evidence>
<dbReference type="InterPro" id="IPR027417">
    <property type="entry name" value="P-loop_NTPase"/>
</dbReference>
<sequence>MVPSLLCFDELQVTDVFAAVALKGLLEVLSSEGTVMVMTSNRSPDELNSHGLHEDLFNHFVQSLKAACEPVEVSSGIDYRRLIFSSQSGGGLCLYHSPLGGAAEDGMQRLWRSMVPQGRPRGTPRLPPSYPPPLPLPLCPAQDPHPGHRKPHGAVPAIAPPLFSFLAPPKPPPGPIPPLTPSPPSPAPLFSSAPLLNLLPLPALVTELCP</sequence>
<evidence type="ECO:0000256" key="1">
    <source>
        <dbReference type="ARBA" id="ARBA00010322"/>
    </source>
</evidence>
<dbReference type="GO" id="GO:0005524">
    <property type="term" value="F:ATP binding"/>
    <property type="evidence" value="ECO:0007669"/>
    <property type="project" value="UniProtKB-KW"/>
</dbReference>